<dbReference type="GO" id="GO:0006355">
    <property type="term" value="P:regulation of DNA-templated transcription"/>
    <property type="evidence" value="ECO:0007669"/>
    <property type="project" value="InterPro"/>
</dbReference>
<feature type="region of interest" description="Disordered" evidence="9">
    <location>
        <begin position="145"/>
        <end position="168"/>
    </location>
</feature>
<dbReference type="HAMAP" id="MF_01170">
    <property type="entry name" value="RacA"/>
    <property type="match status" value="1"/>
</dbReference>
<dbReference type="GO" id="GO:0030435">
    <property type="term" value="P:sporulation resulting in formation of a cellular spore"/>
    <property type="evidence" value="ECO:0007669"/>
    <property type="project" value="UniProtKB-UniRule"/>
</dbReference>
<dbReference type="GO" id="GO:0008356">
    <property type="term" value="P:asymmetric cell division"/>
    <property type="evidence" value="ECO:0007669"/>
    <property type="project" value="UniProtKB-UniRule"/>
</dbReference>
<keyword evidence="2 8" id="KW-0132">Cell division</keyword>
<dbReference type="RefSeq" id="WP_181556540.1">
    <property type="nucleotide sequence ID" value="NZ_CP064060.1"/>
</dbReference>
<evidence type="ECO:0000256" key="1">
    <source>
        <dbReference type="ARBA" id="ARBA00022490"/>
    </source>
</evidence>
<evidence type="ECO:0000256" key="4">
    <source>
        <dbReference type="ARBA" id="ARBA00022969"/>
    </source>
</evidence>
<comment type="similarity">
    <text evidence="8">Belongs to the RacA family.</text>
</comment>
<dbReference type="Proteomes" id="UP000523087">
    <property type="component" value="Unassembled WGS sequence"/>
</dbReference>
<reference evidence="11 12" key="1">
    <citation type="submission" date="2020-07" db="EMBL/GenBank/DDBJ databases">
        <title>Genomic Encyclopedia of Type Strains, Phase IV (KMG-IV): sequencing the most valuable type-strain genomes for metagenomic binning, comparative biology and taxonomic classification.</title>
        <authorList>
            <person name="Goeker M."/>
        </authorList>
    </citation>
    <scope>NUCLEOTIDE SEQUENCE [LARGE SCALE GENOMIC DNA]</scope>
    <source>
        <strain evidence="11 12">DSM 15730</strain>
    </source>
</reference>
<comment type="function">
    <text evidence="8">Required for the formation of axial filaments and for anchoring the origin regions at the cell poles in sporulating cells, thus ensuring proper chromosome segregation in the prespore. Binds in a dispersed manner throughout the chromosome but preferentially to sites clustered in the origin portion of the chromosome, causing condensation of the chromosome and its remodeling into an elongated, anchored structure.</text>
</comment>
<protein>
    <recommendedName>
        <fullName evidence="8">Chromosome-anchoring protein RacA</fullName>
    </recommendedName>
</protein>
<dbReference type="GO" id="GO:0005737">
    <property type="term" value="C:cytoplasm"/>
    <property type="evidence" value="ECO:0007669"/>
    <property type="project" value="UniProtKB-SubCell"/>
</dbReference>
<keyword evidence="7 8" id="KW-0131">Cell cycle</keyword>
<keyword evidence="12" id="KW-1185">Reference proteome</keyword>
<dbReference type="CDD" id="cd04762">
    <property type="entry name" value="HTH_MerR-trunc"/>
    <property type="match status" value="1"/>
</dbReference>
<feature type="domain" description="HTH merR-type" evidence="10">
    <location>
        <begin position="5"/>
        <end position="52"/>
    </location>
</feature>
<keyword evidence="4 8" id="KW-0749">Sporulation</keyword>
<evidence type="ECO:0000256" key="7">
    <source>
        <dbReference type="ARBA" id="ARBA00023306"/>
    </source>
</evidence>
<evidence type="ECO:0000256" key="6">
    <source>
        <dbReference type="ARBA" id="ARBA00023125"/>
    </source>
</evidence>
<gene>
    <name evidence="8" type="primary">racA</name>
    <name evidence="11" type="ORF">HNR31_002552</name>
</gene>
<keyword evidence="6 8" id="KW-0238">DNA-binding</keyword>
<evidence type="ECO:0000313" key="12">
    <source>
        <dbReference type="Proteomes" id="UP000523087"/>
    </source>
</evidence>
<evidence type="ECO:0000313" key="11">
    <source>
        <dbReference type="EMBL" id="MBA2875762.1"/>
    </source>
</evidence>
<feature type="DNA-binding region" description="H-T-H motif" evidence="8">
    <location>
        <begin position="5"/>
        <end position="25"/>
    </location>
</feature>
<organism evidence="11 12">
    <name type="scientific">Thermaerobacillus caldiproteolyticus</name>
    <dbReference type="NCBI Taxonomy" id="247480"/>
    <lineage>
        <taxon>Bacteria</taxon>
        <taxon>Bacillati</taxon>
        <taxon>Bacillota</taxon>
        <taxon>Bacilli</taxon>
        <taxon>Bacillales</taxon>
        <taxon>Anoxybacillaceae</taxon>
        <taxon>Thermaerobacillus</taxon>
    </lineage>
</organism>
<evidence type="ECO:0000259" key="10">
    <source>
        <dbReference type="Pfam" id="PF13411"/>
    </source>
</evidence>
<comment type="subcellular location">
    <subcellularLocation>
        <location evidence="8">Cytoplasm</location>
    </subcellularLocation>
    <text evidence="8">Localizes to cell poles and nucleoid.</text>
</comment>
<dbReference type="SUPFAM" id="SSF46955">
    <property type="entry name" value="Putative DNA-binding domain"/>
    <property type="match status" value="1"/>
</dbReference>
<comment type="caution">
    <text evidence="11">The sequence shown here is derived from an EMBL/GenBank/DDBJ whole genome shotgun (WGS) entry which is preliminary data.</text>
</comment>
<dbReference type="GO" id="GO:0003690">
    <property type="term" value="F:double-stranded DNA binding"/>
    <property type="evidence" value="ECO:0007669"/>
    <property type="project" value="UniProtKB-UniRule"/>
</dbReference>
<evidence type="ECO:0000256" key="3">
    <source>
        <dbReference type="ARBA" id="ARBA00022829"/>
    </source>
</evidence>
<evidence type="ECO:0000256" key="8">
    <source>
        <dbReference type="HAMAP-Rule" id="MF_01170"/>
    </source>
</evidence>
<sequence length="168" mass="19639">MELKTSNVAKRLGVSPKTVQRWVKKYNIPCSKNEAGHYVFDAETLALLEQIKFEHGAALEDSDIIDIEEKDAFSAEAFFTTYVQPQLDKFTSRLQRMERQLDQKADEVVSFQLLQHRQEIDELTTYIHELEQRLALLEKVNHDRSLDEENSRKKPKRRGLSRIMSLFA</sequence>
<keyword evidence="1 8" id="KW-0963">Cytoplasm</keyword>
<dbReference type="GO" id="GO:0030261">
    <property type="term" value="P:chromosome condensation"/>
    <property type="evidence" value="ECO:0007669"/>
    <property type="project" value="UniProtKB-UniRule"/>
</dbReference>
<name>A0A7V9Z809_9BACL</name>
<dbReference type="InterPro" id="IPR000551">
    <property type="entry name" value="MerR-type_HTH_dom"/>
</dbReference>
<keyword evidence="5 8" id="KW-0175">Coiled coil</keyword>
<dbReference type="InterPro" id="IPR009061">
    <property type="entry name" value="DNA-bd_dom_put_sf"/>
</dbReference>
<keyword evidence="3 8" id="KW-0159">Chromosome partition</keyword>
<dbReference type="AlphaFoldDB" id="A0A7V9Z809"/>
<dbReference type="EMBL" id="JACDUT010000007">
    <property type="protein sequence ID" value="MBA2875762.1"/>
    <property type="molecule type" value="Genomic_DNA"/>
</dbReference>
<proteinExistence type="inferred from homology"/>
<dbReference type="Gene3D" id="1.10.1660.10">
    <property type="match status" value="1"/>
</dbReference>
<evidence type="ECO:0000256" key="2">
    <source>
        <dbReference type="ARBA" id="ARBA00022618"/>
    </source>
</evidence>
<accession>A0A7V9Z809</accession>
<dbReference type="Pfam" id="PF13411">
    <property type="entry name" value="MerR_1"/>
    <property type="match status" value="1"/>
</dbReference>
<dbReference type="InterPro" id="IPR023522">
    <property type="entry name" value="Chrosome_anchoring_RacA"/>
</dbReference>
<dbReference type="GO" id="GO:0007059">
    <property type="term" value="P:chromosome segregation"/>
    <property type="evidence" value="ECO:0007669"/>
    <property type="project" value="UniProtKB-UniRule"/>
</dbReference>
<evidence type="ECO:0000256" key="5">
    <source>
        <dbReference type="ARBA" id="ARBA00023054"/>
    </source>
</evidence>
<evidence type="ECO:0000256" key="9">
    <source>
        <dbReference type="SAM" id="MobiDB-lite"/>
    </source>
</evidence>
<feature type="coiled-coil region" evidence="8">
    <location>
        <begin position="87"/>
        <end position="140"/>
    </location>
</feature>